<name>A0A7W8ALK5_9HYPH</name>
<evidence type="ECO:0000256" key="2">
    <source>
        <dbReference type="SAM" id="SignalP"/>
    </source>
</evidence>
<dbReference type="EMBL" id="JACHIL010000003">
    <property type="protein sequence ID" value="MBB5091465.1"/>
    <property type="molecule type" value="Genomic_DNA"/>
</dbReference>
<evidence type="ECO:0008006" key="5">
    <source>
        <dbReference type="Google" id="ProtNLM"/>
    </source>
</evidence>
<evidence type="ECO:0000256" key="1">
    <source>
        <dbReference type="SAM" id="MobiDB-lite"/>
    </source>
</evidence>
<keyword evidence="2" id="KW-0732">Signal</keyword>
<keyword evidence="4" id="KW-1185">Reference proteome</keyword>
<comment type="caution">
    <text evidence="3">The sequence shown here is derived from an EMBL/GenBank/DDBJ whole genome shotgun (WGS) entry which is preliminary data.</text>
</comment>
<feature type="region of interest" description="Disordered" evidence="1">
    <location>
        <begin position="23"/>
        <end position="63"/>
    </location>
</feature>
<evidence type="ECO:0000313" key="3">
    <source>
        <dbReference type="EMBL" id="MBB5091465.1"/>
    </source>
</evidence>
<dbReference type="Proteomes" id="UP000531231">
    <property type="component" value="Unassembled WGS sequence"/>
</dbReference>
<accession>A0A7W8ALK5</accession>
<feature type="compositionally biased region" description="Polar residues" evidence="1">
    <location>
        <begin position="23"/>
        <end position="49"/>
    </location>
</feature>
<sequence>MMKLKLITLTSACIFMTASAFAQSGANPQSTQTDTTKTPAIVTPDSTNPAAPVKGENSFTEDQAKEKIESAGFTEVKMQNLDTDGIWHATAQKAGASVNVLMDYQGNVTTANP</sequence>
<feature type="chain" id="PRO_5030624470" description="PepSY domain-containing protein" evidence="2">
    <location>
        <begin position="23"/>
        <end position="113"/>
    </location>
</feature>
<dbReference type="AlphaFoldDB" id="A0A7W8ALK5"/>
<reference evidence="3 4" key="1">
    <citation type="submission" date="2020-08" db="EMBL/GenBank/DDBJ databases">
        <title>Genomic Encyclopedia of Type Strains, Phase IV (KMG-IV): sequencing the most valuable type-strain genomes for metagenomic binning, comparative biology and taxonomic classification.</title>
        <authorList>
            <person name="Goeker M."/>
        </authorList>
    </citation>
    <scope>NUCLEOTIDE SEQUENCE [LARGE SCALE GENOMIC DNA]</scope>
    <source>
        <strain evidence="3 4">DSM 25620</strain>
    </source>
</reference>
<feature type="signal peptide" evidence="2">
    <location>
        <begin position="1"/>
        <end position="22"/>
    </location>
</feature>
<proteinExistence type="predicted"/>
<protein>
    <recommendedName>
        <fullName evidence="5">PepSY domain-containing protein</fullName>
    </recommendedName>
</protein>
<organism evidence="3 4">
    <name type="scientific">Pseudochrobactrum saccharolyticum</name>
    <dbReference type="NCBI Taxonomy" id="354352"/>
    <lineage>
        <taxon>Bacteria</taxon>
        <taxon>Pseudomonadati</taxon>
        <taxon>Pseudomonadota</taxon>
        <taxon>Alphaproteobacteria</taxon>
        <taxon>Hyphomicrobiales</taxon>
        <taxon>Brucellaceae</taxon>
        <taxon>Pseudochrobactrum</taxon>
    </lineage>
</organism>
<gene>
    <name evidence="3" type="ORF">HNQ68_002006</name>
</gene>
<evidence type="ECO:0000313" key="4">
    <source>
        <dbReference type="Proteomes" id="UP000531231"/>
    </source>
</evidence>